<dbReference type="Pfam" id="PF13965">
    <property type="entry name" value="SID-1_RNA_chan"/>
    <property type="match status" value="1"/>
</dbReference>
<organism evidence="12">
    <name type="scientific">Wuchereria bancrofti</name>
    <dbReference type="NCBI Taxonomy" id="6293"/>
    <lineage>
        <taxon>Eukaryota</taxon>
        <taxon>Metazoa</taxon>
        <taxon>Ecdysozoa</taxon>
        <taxon>Nematoda</taxon>
        <taxon>Chromadorea</taxon>
        <taxon>Rhabditida</taxon>
        <taxon>Spirurina</taxon>
        <taxon>Spiruromorpha</taxon>
        <taxon>Filarioidea</taxon>
        <taxon>Onchocercidae</taxon>
        <taxon>Wuchereria</taxon>
    </lineage>
</organism>
<evidence type="ECO:0000313" key="10">
    <source>
        <dbReference type="EMBL" id="VDM09931.1"/>
    </source>
</evidence>
<feature type="transmembrane region" description="Helical" evidence="8">
    <location>
        <begin position="499"/>
        <end position="519"/>
    </location>
</feature>
<feature type="transmembrane region" description="Helical" evidence="8">
    <location>
        <begin position="738"/>
        <end position="757"/>
    </location>
</feature>
<dbReference type="EMBL" id="UYWW01001100">
    <property type="protein sequence ID" value="VDM09931.1"/>
    <property type="molecule type" value="Genomic_DNA"/>
</dbReference>
<feature type="chain" id="PRO_5041080115" description="SID1 transmembrane family member 1" evidence="9">
    <location>
        <begin position="22"/>
        <end position="776"/>
    </location>
</feature>
<comment type="similarity">
    <text evidence="2">Belongs to the SID1 family.</text>
</comment>
<protein>
    <recommendedName>
        <fullName evidence="13">SID1 transmembrane family member 1</fullName>
    </recommendedName>
</protein>
<comment type="subcellular location">
    <subcellularLocation>
        <location evidence="1">Membrane</location>
        <topology evidence="1">Multi-pass membrane protein</topology>
    </subcellularLocation>
</comment>
<dbReference type="GO" id="GO:0005764">
    <property type="term" value="C:lysosome"/>
    <property type="evidence" value="ECO:0007669"/>
    <property type="project" value="TreeGrafter"/>
</dbReference>
<keyword evidence="3 8" id="KW-0812">Transmembrane</keyword>
<dbReference type="OMA" id="MANRDEM"/>
<evidence type="ECO:0000256" key="7">
    <source>
        <dbReference type="ARBA" id="ARBA00023180"/>
    </source>
</evidence>
<dbReference type="STRING" id="6293.A0A183XRG9"/>
<feature type="transmembrane region" description="Helical" evidence="8">
    <location>
        <begin position="461"/>
        <end position="478"/>
    </location>
</feature>
<evidence type="ECO:0000256" key="3">
    <source>
        <dbReference type="ARBA" id="ARBA00022692"/>
    </source>
</evidence>
<name>A0A183XRG9_WUCBA</name>
<evidence type="ECO:0000256" key="4">
    <source>
        <dbReference type="ARBA" id="ARBA00022729"/>
    </source>
</evidence>
<dbReference type="InterPro" id="IPR025958">
    <property type="entry name" value="SID1_TM_fam"/>
</dbReference>
<feature type="transmembrane region" description="Helical" evidence="8">
    <location>
        <begin position="296"/>
        <end position="314"/>
    </location>
</feature>
<dbReference type="GO" id="GO:0005886">
    <property type="term" value="C:plasma membrane"/>
    <property type="evidence" value="ECO:0007669"/>
    <property type="project" value="TreeGrafter"/>
</dbReference>
<keyword evidence="11" id="KW-1185">Reference proteome</keyword>
<evidence type="ECO:0000256" key="6">
    <source>
        <dbReference type="ARBA" id="ARBA00023136"/>
    </source>
</evidence>
<dbReference type="GO" id="GO:0003725">
    <property type="term" value="F:double-stranded RNA binding"/>
    <property type="evidence" value="ECO:0007669"/>
    <property type="project" value="TreeGrafter"/>
</dbReference>
<evidence type="ECO:0000256" key="8">
    <source>
        <dbReference type="SAM" id="Phobius"/>
    </source>
</evidence>
<evidence type="ECO:0000256" key="5">
    <source>
        <dbReference type="ARBA" id="ARBA00022989"/>
    </source>
</evidence>
<sequence>MLFSCSMILLSVLHFIGLISGSLPNSSRQMSDDETRIRNFPFSLRRSANINGTIRRGHLNVHYATFEKSNVLDLLRIHIRLHDVKRFIGTSKLLLRVTSPLDATSFALPTGSGDTEYVVMLPGLDVQTAKPFVDNRSIYLVILVVANSNSILTYSISVKIYDRSQYNVILRPPKFYHSVSKQKTLALIPAAFRVDISDVSIRMLKISVNSNDNSCAWIMIRKYSTAFLHTRMLAVNSSMLVSFTRKASLVLLVDSPLHVFIMMNDDRACSIFAPTREYNHRKRFDIKFSIVESISIYPLVATTVFYLILVAIFLGSDQLMPPLHCSQGETDIPLIVLLDENSLEASSGFTQQKTIRVNDSQDILVDIQMDKDKQQPVKDIELLKATKQRSVSTDTNEIVMQSFESNWKDYIPYFAWLPVILQYFYTLLLDQLTLMTDSLDVCHYNMECSVALGPFVTFNHMFSNVGYLLFGFVFIVLISRRYKYCKYRRCDGYNYCPQVFLNIGLMMCLETFASAFYHICPNPRTFHNDTLFVEIALVLLMVRFYFVRRGGISLNRIFHSITFAIGFHFASNALTLAIILTSGLLLLIAFQYHLFLGSQSSIESIPTRDWRKWLHCWQLLIRNERDKSSILKKILLVCNIALVLLFETGLLQTSYITLYIIVLNSTGYFIYYISCKIINGETISTYSFVYVIASFLLWIAAFYFFNHGKNDWTLTAAQNRAIAEEECKVFQYFDSHDIWHLISSLASFFSLLTIAVLDDDIMIFKSDFDRRLISTF</sequence>
<evidence type="ECO:0000313" key="12">
    <source>
        <dbReference type="WBParaSite" id="maker-PairedContig_1838-snap-gene-1.42-mRNA-1"/>
    </source>
</evidence>
<dbReference type="OrthoDB" id="416618at2759"/>
<feature type="transmembrane region" description="Helical" evidence="8">
    <location>
        <begin position="686"/>
        <end position="705"/>
    </location>
</feature>
<dbReference type="AlphaFoldDB" id="A0A183XRG9"/>
<reference evidence="10 11" key="2">
    <citation type="submission" date="2018-11" db="EMBL/GenBank/DDBJ databases">
        <authorList>
            <consortium name="Pathogen Informatics"/>
        </authorList>
    </citation>
    <scope>NUCLEOTIDE SEQUENCE [LARGE SCALE GENOMIC DNA]</scope>
</reference>
<accession>A0A183XRG9</accession>
<evidence type="ECO:0000256" key="2">
    <source>
        <dbReference type="ARBA" id="ARBA00006618"/>
    </source>
</evidence>
<feature type="signal peptide" evidence="9">
    <location>
        <begin position="1"/>
        <end position="21"/>
    </location>
</feature>
<dbReference type="FunCoup" id="A0A183XRG9">
    <property type="interactions" value="91"/>
</dbReference>
<feature type="transmembrane region" description="Helical" evidence="8">
    <location>
        <begin position="531"/>
        <end position="547"/>
    </location>
</feature>
<dbReference type="PANTHER" id="PTHR12185">
    <property type="entry name" value="SID1 TRANSMEMBRANE FAMILY MEMEBER"/>
    <property type="match status" value="1"/>
</dbReference>
<dbReference type="WBParaSite" id="maker-PairedContig_1838-snap-gene-1.42-mRNA-1">
    <property type="protein sequence ID" value="maker-PairedContig_1838-snap-gene-1.42-mRNA-1"/>
    <property type="gene ID" value="maker-PairedContig_1838-snap-gene-1.42"/>
</dbReference>
<dbReference type="PANTHER" id="PTHR12185:SF1">
    <property type="entry name" value="SYSTEMIC RNA INTERFERENCE DEFECTIVE PROTEIN 1"/>
    <property type="match status" value="1"/>
</dbReference>
<reference evidence="12" key="1">
    <citation type="submission" date="2016-11" db="UniProtKB">
        <authorList>
            <consortium name="WormBaseParasite"/>
        </authorList>
    </citation>
    <scope>IDENTIFICATION</scope>
    <source>
        <strain evidence="12">pt0022</strain>
    </source>
</reference>
<keyword evidence="7" id="KW-0325">Glycoprotein</keyword>
<gene>
    <name evidence="10" type="ORF">WBA_LOCUS3317</name>
</gene>
<keyword evidence="6 8" id="KW-0472">Membrane</keyword>
<dbReference type="Proteomes" id="UP000270924">
    <property type="component" value="Unassembled WGS sequence"/>
</dbReference>
<keyword evidence="5 8" id="KW-1133">Transmembrane helix</keyword>
<proteinExistence type="inferred from homology"/>
<feature type="transmembrane region" description="Helical" evidence="8">
    <location>
        <begin position="410"/>
        <end position="428"/>
    </location>
</feature>
<feature type="transmembrane region" description="Helical" evidence="8">
    <location>
        <begin position="576"/>
        <end position="595"/>
    </location>
</feature>
<evidence type="ECO:0000313" key="11">
    <source>
        <dbReference type="Proteomes" id="UP000270924"/>
    </source>
</evidence>
<feature type="transmembrane region" description="Helical" evidence="8">
    <location>
        <begin position="656"/>
        <end position="674"/>
    </location>
</feature>
<evidence type="ECO:0000256" key="1">
    <source>
        <dbReference type="ARBA" id="ARBA00004141"/>
    </source>
</evidence>
<keyword evidence="4 9" id="KW-0732">Signal</keyword>
<evidence type="ECO:0000256" key="9">
    <source>
        <dbReference type="SAM" id="SignalP"/>
    </source>
</evidence>
<evidence type="ECO:0008006" key="13">
    <source>
        <dbReference type="Google" id="ProtNLM"/>
    </source>
</evidence>
<dbReference type="GO" id="GO:0051033">
    <property type="term" value="F:RNA transmembrane transporter activity"/>
    <property type="evidence" value="ECO:0007669"/>
    <property type="project" value="TreeGrafter"/>
</dbReference>